<keyword evidence="1" id="KW-1133">Transmembrane helix</keyword>
<name>A0ABV8AAT7_9DEIO</name>
<comment type="caution">
    <text evidence="2">The sequence shown here is derived from an EMBL/GenBank/DDBJ whole genome shotgun (WGS) entry which is preliminary data.</text>
</comment>
<keyword evidence="1" id="KW-0472">Membrane</keyword>
<organism evidence="2 3">
    <name type="scientific">Deinococcus antarcticus</name>
    <dbReference type="NCBI Taxonomy" id="1298767"/>
    <lineage>
        <taxon>Bacteria</taxon>
        <taxon>Thermotogati</taxon>
        <taxon>Deinococcota</taxon>
        <taxon>Deinococci</taxon>
        <taxon>Deinococcales</taxon>
        <taxon>Deinococcaceae</taxon>
        <taxon>Deinococcus</taxon>
    </lineage>
</organism>
<gene>
    <name evidence="2" type="ORF">ACFOPQ_16915</name>
</gene>
<evidence type="ECO:0000313" key="3">
    <source>
        <dbReference type="Proteomes" id="UP001595748"/>
    </source>
</evidence>
<keyword evidence="1" id="KW-0812">Transmembrane</keyword>
<keyword evidence="3" id="KW-1185">Reference proteome</keyword>
<feature type="transmembrane region" description="Helical" evidence="1">
    <location>
        <begin position="32"/>
        <end position="51"/>
    </location>
</feature>
<dbReference type="InterPro" id="IPR021682">
    <property type="entry name" value="DUF2933"/>
</dbReference>
<evidence type="ECO:0000256" key="1">
    <source>
        <dbReference type="SAM" id="Phobius"/>
    </source>
</evidence>
<proteinExistence type="predicted"/>
<reference evidence="3" key="1">
    <citation type="journal article" date="2019" name="Int. J. Syst. Evol. Microbiol.">
        <title>The Global Catalogue of Microorganisms (GCM) 10K type strain sequencing project: providing services to taxonomists for standard genome sequencing and annotation.</title>
        <authorList>
            <consortium name="The Broad Institute Genomics Platform"/>
            <consortium name="The Broad Institute Genome Sequencing Center for Infectious Disease"/>
            <person name="Wu L."/>
            <person name="Ma J."/>
        </authorList>
    </citation>
    <scope>NUCLEOTIDE SEQUENCE [LARGE SCALE GENOMIC DNA]</scope>
    <source>
        <strain evidence="3">CCTCC AB 2013263</strain>
    </source>
</reference>
<feature type="transmembrane region" description="Helical" evidence="1">
    <location>
        <begin position="7"/>
        <end position="26"/>
    </location>
</feature>
<dbReference type="Pfam" id="PF11666">
    <property type="entry name" value="DUF2933"/>
    <property type="match status" value="1"/>
</dbReference>
<dbReference type="EMBL" id="JBHRZF010000195">
    <property type="protein sequence ID" value="MFC3862446.1"/>
    <property type="molecule type" value="Genomic_DNA"/>
</dbReference>
<sequence>MFTRLSMPARFVLVAVLIIAAAYLLAQHTAHVFGALPLVFVLLCPLMHLFMHGGHGGHGGTGNRS</sequence>
<evidence type="ECO:0000313" key="2">
    <source>
        <dbReference type="EMBL" id="MFC3862446.1"/>
    </source>
</evidence>
<dbReference type="RefSeq" id="WP_380080329.1">
    <property type="nucleotide sequence ID" value="NZ_JBHRZF010000195.1"/>
</dbReference>
<accession>A0ABV8AAT7</accession>
<dbReference type="Proteomes" id="UP001595748">
    <property type="component" value="Unassembled WGS sequence"/>
</dbReference>
<protein>
    <submittedName>
        <fullName evidence="2">DUF2933 domain-containing protein</fullName>
    </submittedName>
</protein>